<dbReference type="InterPro" id="IPR013225">
    <property type="entry name" value="PaaX_C"/>
</dbReference>
<evidence type="ECO:0000259" key="2">
    <source>
        <dbReference type="Pfam" id="PF08223"/>
    </source>
</evidence>
<evidence type="ECO:0000259" key="3">
    <source>
        <dbReference type="Pfam" id="PF20803"/>
    </source>
</evidence>
<feature type="domain" description="Transcriptional repressor PaaX-like central Cas2-like" evidence="3">
    <location>
        <begin position="88"/>
        <end position="166"/>
    </location>
</feature>
<dbReference type="InterPro" id="IPR036388">
    <property type="entry name" value="WH-like_DNA-bd_sf"/>
</dbReference>
<dbReference type="PANTHER" id="PTHR30319:SF1">
    <property type="entry name" value="TRANSCRIPTIONAL REPRESSOR PAAX"/>
    <property type="match status" value="1"/>
</dbReference>
<proteinExistence type="predicted"/>
<dbReference type="Pfam" id="PF08223">
    <property type="entry name" value="PaaX_C"/>
    <property type="match status" value="1"/>
</dbReference>
<dbReference type="Gene3D" id="3.30.70.2650">
    <property type="match status" value="1"/>
</dbReference>
<dbReference type="GO" id="GO:0006351">
    <property type="term" value="P:DNA-templated transcription"/>
    <property type="evidence" value="ECO:0007669"/>
    <property type="project" value="InterPro"/>
</dbReference>
<feature type="domain" description="Transcriptional repressor PaaX-like C-terminal" evidence="2">
    <location>
        <begin position="172"/>
        <end position="260"/>
    </location>
</feature>
<evidence type="ECO:0000313" key="4">
    <source>
        <dbReference type="EMBL" id="NYI86384.1"/>
    </source>
</evidence>
<comment type="caution">
    <text evidence="4">The sequence shown here is derived from an EMBL/GenBank/DDBJ whole genome shotgun (WGS) entry which is preliminary data.</text>
</comment>
<gene>
    <name evidence="4" type="ORF">HNR68_005014</name>
</gene>
<evidence type="ECO:0000313" key="5">
    <source>
        <dbReference type="Proteomes" id="UP000587002"/>
    </source>
</evidence>
<dbReference type="InterPro" id="IPR011965">
    <property type="entry name" value="PaaX_trns_reg"/>
</dbReference>
<dbReference type="InterPro" id="IPR012906">
    <property type="entry name" value="PaaX-like_N"/>
</dbReference>
<feature type="domain" description="Transcriptional repressor PaaX-like N-terminal" evidence="1">
    <location>
        <begin position="2"/>
        <end position="70"/>
    </location>
</feature>
<dbReference type="Gene3D" id="1.20.58.1460">
    <property type="match status" value="1"/>
</dbReference>
<protein>
    <submittedName>
        <fullName evidence="4">Phenylacetic acid degradation operon negative regulatory protein</fullName>
    </submittedName>
</protein>
<reference evidence="4 5" key="1">
    <citation type="submission" date="2020-07" db="EMBL/GenBank/DDBJ databases">
        <title>Sequencing the genomes of 1000 actinobacteria strains.</title>
        <authorList>
            <person name="Klenk H.-P."/>
        </authorList>
    </citation>
    <scope>NUCLEOTIDE SEQUENCE [LARGE SCALE GENOMIC DNA]</scope>
    <source>
        <strain evidence="4 5">DSM 44065</strain>
    </source>
</reference>
<accession>A0A853AUQ8</accession>
<dbReference type="InterPro" id="IPR048846">
    <property type="entry name" value="PaaX-like_central"/>
</dbReference>
<keyword evidence="5" id="KW-1185">Reference proteome</keyword>
<dbReference type="Pfam" id="PF07848">
    <property type="entry name" value="PaaX"/>
    <property type="match status" value="1"/>
</dbReference>
<organism evidence="4 5">
    <name type="scientific">Saccharopolyspora hordei</name>
    <dbReference type="NCBI Taxonomy" id="1838"/>
    <lineage>
        <taxon>Bacteria</taxon>
        <taxon>Bacillati</taxon>
        <taxon>Actinomycetota</taxon>
        <taxon>Actinomycetes</taxon>
        <taxon>Pseudonocardiales</taxon>
        <taxon>Pseudonocardiaceae</taxon>
        <taxon>Saccharopolyspora</taxon>
    </lineage>
</organism>
<dbReference type="AlphaFoldDB" id="A0A853AUQ8"/>
<dbReference type="Proteomes" id="UP000587002">
    <property type="component" value="Unassembled WGS sequence"/>
</dbReference>
<dbReference type="EMBL" id="JACCFJ010000001">
    <property type="protein sequence ID" value="NYI86384.1"/>
    <property type="molecule type" value="Genomic_DNA"/>
</dbReference>
<evidence type="ECO:0000259" key="1">
    <source>
        <dbReference type="Pfam" id="PF07848"/>
    </source>
</evidence>
<dbReference type="PANTHER" id="PTHR30319">
    <property type="entry name" value="PHENYLACETIC ACID REGULATOR-RELATED TRANSCRIPTIONAL REPRESSOR"/>
    <property type="match status" value="1"/>
</dbReference>
<dbReference type="Pfam" id="PF20803">
    <property type="entry name" value="PaaX_M"/>
    <property type="match status" value="1"/>
</dbReference>
<dbReference type="Gene3D" id="1.10.10.10">
    <property type="entry name" value="Winged helix-like DNA-binding domain superfamily/Winged helix DNA-binding domain"/>
    <property type="match status" value="1"/>
</dbReference>
<name>A0A853AUQ8_9PSEU</name>
<dbReference type="InterPro" id="IPR036390">
    <property type="entry name" value="WH_DNA-bd_sf"/>
</dbReference>
<dbReference type="SUPFAM" id="SSF46785">
    <property type="entry name" value="Winged helix' DNA-binding domain"/>
    <property type="match status" value="1"/>
</dbReference>
<dbReference type="RefSeq" id="WP_179724159.1">
    <property type="nucleotide sequence ID" value="NZ_BAABFH010000001.1"/>
</dbReference>
<sequence length="273" mass="31919">MRPRSIVFDLFGDYVRYRGGAARLRTLSELMSCFDVGESTVRVVLARLRKEGWFDSWREGRETVYGLNDKSLHLLDEGRSRIFDRVRSEWDRHWYMVIYSVPESDRGVRDRVRKELAWLGFGPLAPSTYVCPHDRLQQVRESLADEPALRLDTLRCQSGGLPVDREMAARCWDLDELNEDYRELLRTYRKRMPAYRAGRLSPQDALVERMQLTYDYRKFPFRDPDLPTELLPAGWLGREAHDLFLEAHDLLRGPAEKFYDSIAEARAAQARGA</sequence>
<dbReference type="PIRSF" id="PIRSF020623">
    <property type="entry name" value="PaaX"/>
    <property type="match status" value="1"/>
</dbReference>